<dbReference type="Proteomes" id="UP001500620">
    <property type="component" value="Unassembled WGS sequence"/>
</dbReference>
<dbReference type="InterPro" id="IPR036412">
    <property type="entry name" value="HAD-like_sf"/>
</dbReference>
<dbReference type="Gene3D" id="1.20.120.450">
    <property type="entry name" value="dinb family like domain"/>
    <property type="match status" value="1"/>
</dbReference>
<dbReference type="InterPro" id="IPR023214">
    <property type="entry name" value="HAD_sf"/>
</dbReference>
<proteinExistence type="predicted"/>
<dbReference type="InterPro" id="IPR006439">
    <property type="entry name" value="HAD-SF_hydro_IA"/>
</dbReference>
<dbReference type="InterPro" id="IPR051806">
    <property type="entry name" value="HAD-like_SPP"/>
</dbReference>
<sequence>MTPPPLPEEDHHCESCGLRYGDLTPSAALRLIRSYPTQYRHRLQHLPADVLRRRPAAGVWSPLEYACHVRDVYAVYDTRIRRTLTEHEPVLEPMHNDERAERDAYDRQPLPAVLSALERNADRFAALASEVSERQWSRSAVRLPGERRTVLWMVRQATHEGLHHLHDIGVGATDRAVLFDVDGVLVDSYPAYRRIWSRWATHRNLDPDLVWSHTHGRRPIDTITVVAPQLDADAEYRLVRDMMAQEGDAFPVYPDAAAVLSLMKGQPWGVVTSGRTPTVLQRLRAGRLPDPPVLVDSSQVRRGKPDPEGYLRAAQLLDVAASDCLVIEDAPTGVEAARTAGMTVIAVRTTHPDDELAGAHHRVDTFSDTIPLIADWLNSTHP</sequence>
<dbReference type="InterPro" id="IPR023198">
    <property type="entry name" value="PGP-like_dom2"/>
</dbReference>
<dbReference type="NCBIfam" id="TIGR01549">
    <property type="entry name" value="HAD-SF-IA-v1"/>
    <property type="match status" value="1"/>
</dbReference>
<dbReference type="Gene3D" id="1.10.150.240">
    <property type="entry name" value="Putative phosphatase, domain 2"/>
    <property type="match status" value="1"/>
</dbReference>
<dbReference type="InterPro" id="IPR024775">
    <property type="entry name" value="DinB-like"/>
</dbReference>
<dbReference type="NCBIfam" id="TIGR01509">
    <property type="entry name" value="HAD-SF-IA-v3"/>
    <property type="match status" value="1"/>
</dbReference>
<dbReference type="InterPro" id="IPR034660">
    <property type="entry name" value="DinB/YfiT-like"/>
</dbReference>
<evidence type="ECO:0000259" key="1">
    <source>
        <dbReference type="Pfam" id="PF12867"/>
    </source>
</evidence>
<dbReference type="SFLD" id="SFLDG01129">
    <property type="entry name" value="C1.5:_HAD__Beta-PGM__Phosphata"/>
    <property type="match status" value="1"/>
</dbReference>
<dbReference type="Pfam" id="PF00702">
    <property type="entry name" value="Hydrolase"/>
    <property type="match status" value="1"/>
</dbReference>
<dbReference type="Gene3D" id="3.40.50.1000">
    <property type="entry name" value="HAD superfamily/HAD-like"/>
    <property type="match status" value="1"/>
</dbReference>
<dbReference type="PANTHER" id="PTHR43481">
    <property type="entry name" value="FRUCTOSE-1-PHOSPHATE PHOSPHATASE"/>
    <property type="match status" value="1"/>
</dbReference>
<evidence type="ECO:0000313" key="3">
    <source>
        <dbReference type="Proteomes" id="UP001500620"/>
    </source>
</evidence>
<dbReference type="SUPFAM" id="SSF56784">
    <property type="entry name" value="HAD-like"/>
    <property type="match status" value="1"/>
</dbReference>
<gene>
    <name evidence="2" type="ORF">GCM10022255_096260</name>
</gene>
<dbReference type="RefSeq" id="WP_345139029.1">
    <property type="nucleotide sequence ID" value="NZ_BAABAT010000048.1"/>
</dbReference>
<feature type="domain" description="DinB-like" evidence="1">
    <location>
        <begin position="38"/>
        <end position="167"/>
    </location>
</feature>
<comment type="caution">
    <text evidence="2">The sequence shown here is derived from an EMBL/GenBank/DDBJ whole genome shotgun (WGS) entry which is preliminary data.</text>
</comment>
<dbReference type="Pfam" id="PF12867">
    <property type="entry name" value="DinB_2"/>
    <property type="match status" value="1"/>
</dbReference>
<reference evidence="3" key="1">
    <citation type="journal article" date="2019" name="Int. J. Syst. Evol. Microbiol.">
        <title>The Global Catalogue of Microorganisms (GCM) 10K type strain sequencing project: providing services to taxonomists for standard genome sequencing and annotation.</title>
        <authorList>
            <consortium name="The Broad Institute Genomics Platform"/>
            <consortium name="The Broad Institute Genome Sequencing Center for Infectious Disease"/>
            <person name="Wu L."/>
            <person name="Ma J."/>
        </authorList>
    </citation>
    <scope>NUCLEOTIDE SEQUENCE [LARGE SCALE GENOMIC DNA]</scope>
    <source>
        <strain evidence="3">JCM 17441</strain>
    </source>
</reference>
<dbReference type="SUPFAM" id="SSF109854">
    <property type="entry name" value="DinB/YfiT-like putative metalloenzymes"/>
    <property type="match status" value="1"/>
</dbReference>
<keyword evidence="3" id="KW-1185">Reference proteome</keyword>
<accession>A0ABP8DR80</accession>
<protein>
    <recommendedName>
        <fullName evidence="1">DinB-like domain-containing protein</fullName>
    </recommendedName>
</protein>
<dbReference type="EMBL" id="BAABAT010000048">
    <property type="protein sequence ID" value="GAA4261871.1"/>
    <property type="molecule type" value="Genomic_DNA"/>
</dbReference>
<dbReference type="PANTHER" id="PTHR43481:SF4">
    <property type="entry name" value="GLYCEROL-1-PHOSPHATE PHOSPHOHYDROLASE 1-RELATED"/>
    <property type="match status" value="1"/>
</dbReference>
<organism evidence="2 3">
    <name type="scientific">Dactylosporangium darangshiense</name>
    <dbReference type="NCBI Taxonomy" id="579108"/>
    <lineage>
        <taxon>Bacteria</taxon>
        <taxon>Bacillati</taxon>
        <taxon>Actinomycetota</taxon>
        <taxon>Actinomycetes</taxon>
        <taxon>Micromonosporales</taxon>
        <taxon>Micromonosporaceae</taxon>
        <taxon>Dactylosporangium</taxon>
    </lineage>
</organism>
<name>A0ABP8DR80_9ACTN</name>
<dbReference type="SFLD" id="SFLDS00003">
    <property type="entry name" value="Haloacid_Dehalogenase"/>
    <property type="match status" value="1"/>
</dbReference>
<evidence type="ECO:0000313" key="2">
    <source>
        <dbReference type="EMBL" id="GAA4261871.1"/>
    </source>
</evidence>